<dbReference type="GO" id="GO:0003677">
    <property type="term" value="F:DNA binding"/>
    <property type="evidence" value="ECO:0007669"/>
    <property type="project" value="UniProtKB-KW"/>
</dbReference>
<name>A0A497V905_9FLAO</name>
<evidence type="ECO:0000259" key="2">
    <source>
        <dbReference type="PROSITE" id="PS50943"/>
    </source>
</evidence>
<evidence type="ECO:0000313" key="6">
    <source>
        <dbReference type="Proteomes" id="UP000275027"/>
    </source>
</evidence>
<dbReference type="SUPFAM" id="SSF47413">
    <property type="entry name" value="lambda repressor-like DNA-binding domains"/>
    <property type="match status" value="1"/>
</dbReference>
<comment type="caution">
    <text evidence="4">The sequence shown here is derived from an EMBL/GenBank/DDBJ whole genome shotgun (WGS) entry which is preliminary data.</text>
</comment>
<dbReference type="InterPro" id="IPR015927">
    <property type="entry name" value="Peptidase_S24_S26A/B/C"/>
</dbReference>
<dbReference type="PANTHER" id="PTHR46558:SF11">
    <property type="entry name" value="HTH-TYPE TRANSCRIPTIONAL REGULATOR XRE"/>
    <property type="match status" value="1"/>
</dbReference>
<dbReference type="Proteomes" id="UP000233767">
    <property type="component" value="Unassembled WGS sequence"/>
</dbReference>
<reference evidence="4 6" key="2">
    <citation type="submission" date="2018-10" db="EMBL/GenBank/DDBJ databases">
        <title>Genomic Encyclopedia of Archaeal and Bacterial Type Strains, Phase II (KMG-II): from individual species to whole genera.</title>
        <authorList>
            <person name="Goeker M."/>
        </authorList>
    </citation>
    <scope>NUCLEOTIDE SEQUENCE [LARGE SCALE GENOMIC DNA]</scope>
    <source>
        <strain evidence="4 6">DSM 21886</strain>
    </source>
</reference>
<dbReference type="AlphaFoldDB" id="A0A497V905"/>
<dbReference type="EMBL" id="RCCB01000010">
    <property type="protein sequence ID" value="RLJ35374.1"/>
    <property type="molecule type" value="Genomic_DNA"/>
</dbReference>
<dbReference type="Pfam" id="PF12844">
    <property type="entry name" value="HTH_19"/>
    <property type="match status" value="1"/>
</dbReference>
<protein>
    <submittedName>
        <fullName evidence="4">DNA-binding XRE family transcriptional regulator</fullName>
    </submittedName>
</protein>
<keyword evidence="1 4" id="KW-0238">DNA-binding</keyword>
<sequence length="245" mass="27514">MFGKNIKKIRSVHGLSQLQFAEMFDLKRATLGAYEEGRSNPKMDTVIKIANHFSIDIEDLLTKELTVNRLLKFNETITTSPAVPKKVKTEGIPCVMEGMKSDYLLALTNRKEINLPQLTIPTVSPENKTAFVLTDNSMAGISGLFLPKDIIVGEKITIQQPLADGSLVVVATKEYILFRKIYFSNGRIILKANNSEFKDIEVSTEDVLLTWKVLHIFQHTLPQENTLEQRVAILESALALLNKNN</sequence>
<evidence type="ECO:0000313" key="4">
    <source>
        <dbReference type="EMBL" id="RLJ35374.1"/>
    </source>
</evidence>
<organism evidence="4 6">
    <name type="scientific">Flavobacterium lindanitolerans</name>
    <dbReference type="NCBI Taxonomy" id="428988"/>
    <lineage>
        <taxon>Bacteria</taxon>
        <taxon>Pseudomonadati</taxon>
        <taxon>Bacteroidota</taxon>
        <taxon>Flavobacteriia</taxon>
        <taxon>Flavobacteriales</taxon>
        <taxon>Flavobacteriaceae</taxon>
        <taxon>Flavobacterium</taxon>
    </lineage>
</organism>
<reference evidence="3 5" key="1">
    <citation type="submission" date="2017-12" db="EMBL/GenBank/DDBJ databases">
        <title>Genomic Encyclopedia of Type Strains, Phase III (KMG-III): the genomes of soil and plant-associated and newly described type strains.</title>
        <authorList>
            <person name="Whitman W."/>
        </authorList>
    </citation>
    <scope>NUCLEOTIDE SEQUENCE [LARGE SCALE GENOMIC DNA]</scope>
    <source>
        <strain evidence="3 5">IP-10</strain>
    </source>
</reference>
<dbReference type="SMART" id="SM00530">
    <property type="entry name" value="HTH_XRE"/>
    <property type="match status" value="1"/>
</dbReference>
<evidence type="ECO:0000313" key="5">
    <source>
        <dbReference type="Proteomes" id="UP000233767"/>
    </source>
</evidence>
<evidence type="ECO:0000256" key="1">
    <source>
        <dbReference type="ARBA" id="ARBA00023125"/>
    </source>
</evidence>
<keyword evidence="5" id="KW-1185">Reference proteome</keyword>
<feature type="domain" description="HTH cro/C1-type" evidence="2">
    <location>
        <begin position="6"/>
        <end position="60"/>
    </location>
</feature>
<dbReference type="PANTHER" id="PTHR46558">
    <property type="entry name" value="TRACRIPTIONAL REGULATORY PROTEIN-RELATED-RELATED"/>
    <property type="match status" value="1"/>
</dbReference>
<dbReference type="Gene3D" id="2.10.109.10">
    <property type="entry name" value="Umud Fragment, subunit A"/>
    <property type="match status" value="1"/>
</dbReference>
<accession>A0A497V905</accession>
<dbReference type="InterPro" id="IPR010982">
    <property type="entry name" value="Lambda_DNA-bd_dom_sf"/>
</dbReference>
<dbReference type="EMBL" id="PJND01000007">
    <property type="protein sequence ID" value="PKW29124.1"/>
    <property type="molecule type" value="Genomic_DNA"/>
</dbReference>
<dbReference type="SUPFAM" id="SSF51306">
    <property type="entry name" value="LexA/Signal peptidase"/>
    <property type="match status" value="1"/>
</dbReference>
<dbReference type="Proteomes" id="UP000275027">
    <property type="component" value="Unassembled WGS sequence"/>
</dbReference>
<dbReference type="InterPro" id="IPR001387">
    <property type="entry name" value="Cro/C1-type_HTH"/>
</dbReference>
<dbReference type="CDD" id="cd00093">
    <property type="entry name" value="HTH_XRE"/>
    <property type="match status" value="1"/>
</dbReference>
<dbReference type="InterPro" id="IPR036286">
    <property type="entry name" value="LexA/Signal_pep-like_sf"/>
</dbReference>
<dbReference type="Gene3D" id="1.10.260.40">
    <property type="entry name" value="lambda repressor-like DNA-binding domains"/>
    <property type="match status" value="1"/>
</dbReference>
<dbReference type="Pfam" id="PF00717">
    <property type="entry name" value="Peptidase_S24"/>
    <property type="match status" value="1"/>
</dbReference>
<evidence type="ECO:0000313" key="3">
    <source>
        <dbReference type="EMBL" id="PKW29124.1"/>
    </source>
</evidence>
<dbReference type="PROSITE" id="PS50943">
    <property type="entry name" value="HTH_CROC1"/>
    <property type="match status" value="1"/>
</dbReference>
<proteinExistence type="predicted"/>
<gene>
    <name evidence="3" type="ORF">B0G92_0753</name>
    <name evidence="4" type="ORF">CLV50_0753</name>
</gene>